<keyword evidence="1" id="KW-1185">Reference proteome</keyword>
<name>A0A914VK18_9BILA</name>
<evidence type="ECO:0000313" key="2">
    <source>
        <dbReference type="WBParaSite" id="PSAMB.scaffold2090size25535.g16271.t1"/>
    </source>
</evidence>
<sequence length="115" mass="13714">MVSERRLFRSRSVDYLVPQREGSFSRPGTLLVRDHSVTSVPGAKLYRAVGTSPALYMRYGYRRDWDIRADYYNNRHYDYEPHSVNPAYGGSWYGYYGFPGHTRRYIDNYYDRYTP</sequence>
<evidence type="ECO:0000313" key="1">
    <source>
        <dbReference type="Proteomes" id="UP000887566"/>
    </source>
</evidence>
<protein>
    <submittedName>
        <fullName evidence="2">Uncharacterized protein</fullName>
    </submittedName>
</protein>
<reference evidence="2" key="1">
    <citation type="submission" date="2022-11" db="UniProtKB">
        <authorList>
            <consortium name="WormBaseParasite"/>
        </authorList>
    </citation>
    <scope>IDENTIFICATION</scope>
</reference>
<accession>A0A914VK18</accession>
<dbReference type="WBParaSite" id="PSAMB.scaffold2090size25535.g16271.t1">
    <property type="protein sequence ID" value="PSAMB.scaffold2090size25535.g16271.t1"/>
    <property type="gene ID" value="PSAMB.scaffold2090size25535.g16271"/>
</dbReference>
<dbReference type="AlphaFoldDB" id="A0A914VK18"/>
<proteinExistence type="predicted"/>
<organism evidence="1 2">
    <name type="scientific">Plectus sambesii</name>
    <dbReference type="NCBI Taxonomy" id="2011161"/>
    <lineage>
        <taxon>Eukaryota</taxon>
        <taxon>Metazoa</taxon>
        <taxon>Ecdysozoa</taxon>
        <taxon>Nematoda</taxon>
        <taxon>Chromadorea</taxon>
        <taxon>Plectida</taxon>
        <taxon>Plectina</taxon>
        <taxon>Plectoidea</taxon>
        <taxon>Plectidae</taxon>
        <taxon>Plectus</taxon>
    </lineage>
</organism>
<dbReference type="Proteomes" id="UP000887566">
    <property type="component" value="Unplaced"/>
</dbReference>